<dbReference type="RefSeq" id="WP_123780149.1">
    <property type="nucleotide sequence ID" value="NZ_RKMG01000015.1"/>
</dbReference>
<evidence type="ECO:0000313" key="3">
    <source>
        <dbReference type="Proteomes" id="UP000273977"/>
    </source>
</evidence>
<dbReference type="InterPro" id="IPR052777">
    <property type="entry name" value="Acetyltransferase_Enz"/>
</dbReference>
<organism evidence="2 3">
    <name type="scientific">Aerococcus agrisoli</name>
    <dbReference type="NCBI Taxonomy" id="2487350"/>
    <lineage>
        <taxon>Bacteria</taxon>
        <taxon>Bacillati</taxon>
        <taxon>Bacillota</taxon>
        <taxon>Bacilli</taxon>
        <taxon>Lactobacillales</taxon>
        <taxon>Aerococcaceae</taxon>
        <taxon>Aerococcus</taxon>
    </lineage>
</organism>
<evidence type="ECO:0000313" key="2">
    <source>
        <dbReference type="EMBL" id="RPA60495.1"/>
    </source>
</evidence>
<reference evidence="2 3" key="1">
    <citation type="submission" date="2018-11" db="EMBL/GenBank/DDBJ databases">
        <title>Aerococcus sp. SJQ22, whole genome shotgun sequence.</title>
        <authorList>
            <person name="Sun L."/>
            <person name="Gao X."/>
            <person name="Chen W."/>
            <person name="Huang K."/>
        </authorList>
    </citation>
    <scope>NUCLEOTIDE SEQUENCE [LARGE SCALE GENOMIC DNA]</scope>
    <source>
        <strain evidence="2 3">SJQ22</strain>
    </source>
</reference>
<sequence>MFNIRPIAKEDNLIIGKIIREVLAENHLDQPGTAYFDPQLDYLYDYYKDIDGGQYWVVTGNNGLSGGVGIAPIDFPGNTLGKVAELQKLYLDASVRGFGLSKDLMEVVISFAQDFGYDYLYLETFHTLVAAIHVYEKFGFERIEGPLFEGEHTTMDVFMVKDVRKHG</sequence>
<dbReference type="InterPro" id="IPR000182">
    <property type="entry name" value="GNAT_dom"/>
</dbReference>
<gene>
    <name evidence="2" type="ORF">EF384_05765</name>
</gene>
<dbReference type="Proteomes" id="UP000273977">
    <property type="component" value="Unassembled WGS sequence"/>
</dbReference>
<dbReference type="CDD" id="cd04301">
    <property type="entry name" value="NAT_SF"/>
    <property type="match status" value="1"/>
</dbReference>
<protein>
    <submittedName>
        <fullName evidence="2">GNAT family N-acetyltransferase</fullName>
    </submittedName>
</protein>
<dbReference type="PANTHER" id="PTHR43305:SF1">
    <property type="entry name" value="FAMILY N-ACETYLTRANSFERASE, PUTATIVE (AFU_ORTHOLOGUE AFUA_2G01380)-RELATED"/>
    <property type="match status" value="1"/>
</dbReference>
<dbReference type="PROSITE" id="PS51186">
    <property type="entry name" value="GNAT"/>
    <property type="match status" value="1"/>
</dbReference>
<dbReference type="AlphaFoldDB" id="A0A3N4GE43"/>
<evidence type="ECO:0000259" key="1">
    <source>
        <dbReference type="PROSITE" id="PS51186"/>
    </source>
</evidence>
<dbReference type="OrthoDB" id="9802340at2"/>
<dbReference type="PANTHER" id="PTHR43305">
    <property type="entry name" value="FAMILY N-ACETYLTRANSFERASE, PUTATIVE (AFU_ORTHOLOGUE AFUA_2G01380)-RELATED"/>
    <property type="match status" value="1"/>
</dbReference>
<name>A0A3N4GE43_9LACT</name>
<keyword evidence="3" id="KW-1185">Reference proteome</keyword>
<dbReference type="SUPFAM" id="SSF55729">
    <property type="entry name" value="Acyl-CoA N-acyltransferases (Nat)"/>
    <property type="match status" value="1"/>
</dbReference>
<dbReference type="GO" id="GO:0016747">
    <property type="term" value="F:acyltransferase activity, transferring groups other than amino-acyl groups"/>
    <property type="evidence" value="ECO:0007669"/>
    <property type="project" value="InterPro"/>
</dbReference>
<dbReference type="Gene3D" id="3.40.630.30">
    <property type="match status" value="1"/>
</dbReference>
<proteinExistence type="predicted"/>
<feature type="domain" description="N-acetyltransferase" evidence="1">
    <location>
        <begin position="2"/>
        <end position="164"/>
    </location>
</feature>
<dbReference type="Pfam" id="PF00583">
    <property type="entry name" value="Acetyltransf_1"/>
    <property type="match status" value="1"/>
</dbReference>
<comment type="caution">
    <text evidence="2">The sequence shown here is derived from an EMBL/GenBank/DDBJ whole genome shotgun (WGS) entry which is preliminary data.</text>
</comment>
<dbReference type="EMBL" id="RKMG01000015">
    <property type="protein sequence ID" value="RPA60495.1"/>
    <property type="molecule type" value="Genomic_DNA"/>
</dbReference>
<keyword evidence="2" id="KW-0808">Transferase</keyword>
<dbReference type="InterPro" id="IPR016181">
    <property type="entry name" value="Acyl_CoA_acyltransferase"/>
</dbReference>
<accession>A0A3N4GE43</accession>